<comment type="caution">
    <text evidence="2">The sequence shown here is derived from an EMBL/GenBank/DDBJ whole genome shotgun (WGS) entry which is preliminary data.</text>
</comment>
<evidence type="ECO:0000313" key="2">
    <source>
        <dbReference type="EMBL" id="GIY87493.1"/>
    </source>
</evidence>
<dbReference type="AlphaFoldDB" id="A0AAV4WYR8"/>
<reference evidence="2 3" key="1">
    <citation type="submission" date="2021-06" db="EMBL/GenBank/DDBJ databases">
        <title>Caerostris extrusa draft genome.</title>
        <authorList>
            <person name="Kono N."/>
            <person name="Arakawa K."/>
        </authorList>
    </citation>
    <scope>NUCLEOTIDE SEQUENCE [LARGE SCALE GENOMIC DNA]</scope>
</reference>
<name>A0AAV4WYR8_CAEEX</name>
<protein>
    <submittedName>
        <fullName evidence="2">Uncharacterized protein</fullName>
    </submittedName>
</protein>
<keyword evidence="3" id="KW-1185">Reference proteome</keyword>
<evidence type="ECO:0000313" key="3">
    <source>
        <dbReference type="Proteomes" id="UP001054945"/>
    </source>
</evidence>
<organism evidence="2 3">
    <name type="scientific">Caerostris extrusa</name>
    <name type="common">Bark spider</name>
    <name type="synonym">Caerostris bankana</name>
    <dbReference type="NCBI Taxonomy" id="172846"/>
    <lineage>
        <taxon>Eukaryota</taxon>
        <taxon>Metazoa</taxon>
        <taxon>Ecdysozoa</taxon>
        <taxon>Arthropoda</taxon>
        <taxon>Chelicerata</taxon>
        <taxon>Arachnida</taxon>
        <taxon>Araneae</taxon>
        <taxon>Araneomorphae</taxon>
        <taxon>Entelegynae</taxon>
        <taxon>Araneoidea</taxon>
        <taxon>Araneidae</taxon>
        <taxon>Caerostris</taxon>
    </lineage>
</organism>
<evidence type="ECO:0000256" key="1">
    <source>
        <dbReference type="SAM" id="MobiDB-lite"/>
    </source>
</evidence>
<gene>
    <name evidence="2" type="ORF">CEXT_777821</name>
</gene>
<dbReference type="EMBL" id="BPLR01016943">
    <property type="protein sequence ID" value="GIY87493.1"/>
    <property type="molecule type" value="Genomic_DNA"/>
</dbReference>
<accession>A0AAV4WYR8</accession>
<feature type="region of interest" description="Disordered" evidence="1">
    <location>
        <begin position="1"/>
        <end position="24"/>
    </location>
</feature>
<proteinExistence type="predicted"/>
<dbReference type="Proteomes" id="UP001054945">
    <property type="component" value="Unassembled WGS sequence"/>
</dbReference>
<sequence>MRSARRSVTTLVSRRSEDAGGSEEEIGVLSDCELHASFPAQPGALRPDNRFRGPRGCLFRNSVVGVNGGKRKSFCPINHCDTPQNYASRHFSAVSSFRLKPPYADATAYHRNCHGDGHDHGVASAIRSVNFYKWLSRHFVSEINMGRRVTEMDIYLMTA</sequence>
<feature type="compositionally biased region" description="Low complexity" evidence="1">
    <location>
        <begin position="1"/>
        <end position="13"/>
    </location>
</feature>